<comment type="caution">
    <text evidence="2">The sequence shown here is derived from an EMBL/GenBank/DDBJ whole genome shotgun (WGS) entry which is preliminary data.</text>
</comment>
<keyword evidence="1" id="KW-0472">Membrane</keyword>
<evidence type="ECO:0000313" key="3">
    <source>
        <dbReference type="Proteomes" id="UP000284706"/>
    </source>
</evidence>
<feature type="transmembrane region" description="Helical" evidence="1">
    <location>
        <begin position="142"/>
        <end position="163"/>
    </location>
</feature>
<gene>
    <name evidence="2" type="ORF">CVT26_007563</name>
</gene>
<sequence>MSTSASQSVVPKGVWGYLLPAKRISLERIFVPASEGLSPPFDLNGLDLSRWHRPTFSNRQRVTCLDDYRFTAKAFPFDSKVKLFEPFTVLWGKDDIANVSVNSFSGGTLRASAGDIIIVKHGFDGSLIDVPREDEHLVLRVVLQYVFFALSDICTMLTLSSLIEMKIVM</sequence>
<accession>A0A409XAR6</accession>
<dbReference type="Proteomes" id="UP000284706">
    <property type="component" value="Unassembled WGS sequence"/>
</dbReference>
<evidence type="ECO:0000313" key="2">
    <source>
        <dbReference type="EMBL" id="PPQ87835.1"/>
    </source>
</evidence>
<protein>
    <submittedName>
        <fullName evidence="2">Uncharacterized protein</fullName>
    </submittedName>
</protein>
<proteinExistence type="predicted"/>
<organism evidence="2 3">
    <name type="scientific">Gymnopilus dilepis</name>
    <dbReference type="NCBI Taxonomy" id="231916"/>
    <lineage>
        <taxon>Eukaryota</taxon>
        <taxon>Fungi</taxon>
        <taxon>Dikarya</taxon>
        <taxon>Basidiomycota</taxon>
        <taxon>Agaricomycotina</taxon>
        <taxon>Agaricomycetes</taxon>
        <taxon>Agaricomycetidae</taxon>
        <taxon>Agaricales</taxon>
        <taxon>Agaricineae</taxon>
        <taxon>Hymenogastraceae</taxon>
        <taxon>Gymnopilus</taxon>
    </lineage>
</organism>
<reference evidence="2 3" key="1">
    <citation type="journal article" date="2018" name="Evol. Lett.">
        <title>Horizontal gene cluster transfer increased hallucinogenic mushroom diversity.</title>
        <authorList>
            <person name="Reynolds H.T."/>
            <person name="Vijayakumar V."/>
            <person name="Gluck-Thaler E."/>
            <person name="Korotkin H.B."/>
            <person name="Matheny P.B."/>
            <person name="Slot J.C."/>
        </authorList>
    </citation>
    <scope>NUCLEOTIDE SEQUENCE [LARGE SCALE GENOMIC DNA]</scope>
    <source>
        <strain evidence="2 3">SRW20</strain>
    </source>
</reference>
<dbReference type="EMBL" id="NHYE01003764">
    <property type="protein sequence ID" value="PPQ87835.1"/>
    <property type="molecule type" value="Genomic_DNA"/>
</dbReference>
<keyword evidence="3" id="KW-1185">Reference proteome</keyword>
<dbReference type="InParanoid" id="A0A409XAR6"/>
<keyword evidence="1" id="KW-0812">Transmembrane</keyword>
<dbReference type="AlphaFoldDB" id="A0A409XAR6"/>
<keyword evidence="1" id="KW-1133">Transmembrane helix</keyword>
<evidence type="ECO:0000256" key="1">
    <source>
        <dbReference type="SAM" id="Phobius"/>
    </source>
</evidence>
<name>A0A409XAR6_9AGAR</name>